<reference evidence="2" key="1">
    <citation type="submission" date="2016-11" db="UniProtKB">
        <authorList>
            <consortium name="WormBaseParasite"/>
        </authorList>
    </citation>
    <scope>IDENTIFICATION</scope>
    <source>
        <strain evidence="2">KR3021</strain>
    </source>
</reference>
<evidence type="ECO:0000313" key="2">
    <source>
        <dbReference type="WBParaSite" id="RSKR_0000046432.1"/>
    </source>
</evidence>
<dbReference type="Proteomes" id="UP000095286">
    <property type="component" value="Unplaced"/>
</dbReference>
<sequence length="397" mass="45369">MEPSVYDTILLIEGILGVLFNSIVFLIIHWIPPKFKNEFAQITKYNTIFDGLLAFSLGITGSYRLAIPYCGIVYHGLVLKLNEPKIVIPFTAFAFSILHWICYVIKPKLHRSYVQYGIQILLCIVMPPVSIYVSYYFIIDPSTVPEREFEILDIRRMYPEDNYGIILLNCNMNSPFIISMGINILTEIIFLAIQGVVYWVKLENSFAELLEKAMPQTKLKIKTNIIKLRLIALVPLILMVTPMGIAFISYGLLREYLYKVVLDMIASLVLPVSLSYPIINSFFAIYQVYGFNKPTSKAIINIMALFPRNLHTFPRHELIFAQPNYGVGHRICDEGIDMVVKKIPEIQFSWAEATSDFSLKALTKTNFVIGSVLKYSDYGTKTGHNGTKNVYGVYRKY</sequence>
<protein>
    <submittedName>
        <fullName evidence="2">G protein-coupled receptor</fullName>
    </submittedName>
</protein>
<organism evidence="1 2">
    <name type="scientific">Rhabditophanes sp. KR3021</name>
    <dbReference type="NCBI Taxonomy" id="114890"/>
    <lineage>
        <taxon>Eukaryota</taxon>
        <taxon>Metazoa</taxon>
        <taxon>Ecdysozoa</taxon>
        <taxon>Nematoda</taxon>
        <taxon>Chromadorea</taxon>
        <taxon>Rhabditida</taxon>
        <taxon>Tylenchina</taxon>
        <taxon>Panagrolaimomorpha</taxon>
        <taxon>Strongyloidoidea</taxon>
        <taxon>Alloionematidae</taxon>
        <taxon>Rhabditophanes</taxon>
    </lineage>
</organism>
<name>A0AC35TGW6_9BILA</name>
<dbReference type="WBParaSite" id="RSKR_0000046432.1">
    <property type="protein sequence ID" value="RSKR_0000046432.1"/>
    <property type="gene ID" value="RSKR_0000046432"/>
</dbReference>
<evidence type="ECO:0000313" key="1">
    <source>
        <dbReference type="Proteomes" id="UP000095286"/>
    </source>
</evidence>
<accession>A0AC35TGW6</accession>
<proteinExistence type="predicted"/>